<dbReference type="SUPFAM" id="SSF48576">
    <property type="entry name" value="Terpenoid synthases"/>
    <property type="match status" value="1"/>
</dbReference>
<evidence type="ECO:0008006" key="3">
    <source>
        <dbReference type="Google" id="ProtNLM"/>
    </source>
</evidence>
<reference evidence="1 2" key="1">
    <citation type="journal article" date="2019" name="ACS Chem. Biol.">
        <title>Identification and Mobilization of a Cryptic Antibiotic Biosynthesis Gene Locus from a Human-Pathogenic Nocardia Isolate.</title>
        <authorList>
            <person name="Herisse M."/>
            <person name="Ishida K."/>
            <person name="Porter J.L."/>
            <person name="Howden B."/>
            <person name="Hertweck C."/>
            <person name="Stinear T.P."/>
            <person name="Pidot S.J."/>
        </authorList>
    </citation>
    <scope>NUCLEOTIDE SEQUENCE [LARGE SCALE GENOMIC DNA]</scope>
    <source>
        <strain evidence="1 2">AUSMDU00012715</strain>
    </source>
</reference>
<dbReference type="Pfam" id="PF19086">
    <property type="entry name" value="Terpene_syn_C_2"/>
    <property type="match status" value="1"/>
</dbReference>
<dbReference type="AlphaFoldDB" id="A0A6G9ZD07"/>
<dbReference type="InterPro" id="IPR008949">
    <property type="entry name" value="Isoprenoid_synthase_dom_sf"/>
</dbReference>
<organism evidence="1 2">
    <name type="scientific">Nocardia terpenica</name>
    <dbReference type="NCBI Taxonomy" id="455432"/>
    <lineage>
        <taxon>Bacteria</taxon>
        <taxon>Bacillati</taxon>
        <taxon>Actinomycetota</taxon>
        <taxon>Actinomycetes</taxon>
        <taxon>Mycobacteriales</taxon>
        <taxon>Nocardiaceae</taxon>
        <taxon>Nocardia</taxon>
    </lineage>
</organism>
<evidence type="ECO:0000313" key="2">
    <source>
        <dbReference type="Proteomes" id="UP000500953"/>
    </source>
</evidence>
<dbReference type="RefSeq" id="WP_167490830.1">
    <property type="nucleotide sequence ID" value="NZ_CP046173.1"/>
</dbReference>
<accession>A0A6G9ZD07</accession>
<protein>
    <recommendedName>
        <fullName evidence="3">Terpene synthase</fullName>
    </recommendedName>
</protein>
<evidence type="ECO:0000313" key="1">
    <source>
        <dbReference type="EMBL" id="QIS23495.1"/>
    </source>
</evidence>
<dbReference type="EMBL" id="CP046173">
    <property type="protein sequence ID" value="QIS23495.1"/>
    <property type="molecule type" value="Genomic_DNA"/>
</dbReference>
<dbReference type="Proteomes" id="UP000500953">
    <property type="component" value="Chromosome"/>
</dbReference>
<name>A0A6G9ZD07_9NOCA</name>
<gene>
    <name evidence="1" type="ORF">F6W96_39560</name>
</gene>
<sequence>MVTTDLNAVSLPDLYCPFPDAIHPRAGEIEERMMCWAVERGLPLDAIHEKRIRRTRWGVLVARSFPSGAFEPTLLFAKLYVLVSEYDQIFVEEPASAGEPTRTASNLLRLLTIVNDPDCILPQDATAWERAWQVWMLDFQAVATPFQHTRFLAGMAEYCMGGACEAIYRGRQEQPPVAEYLAIRRFTAGLRLSFVTAPIEIANGYEISPTLWHRPDVMDLTKTHQTVYGYTNDILSCLRDPQMGLPTALALKYDWTLQRAIDTVARMLREETDAFIRLSDQVRARGPVPLPEYVDALQACLAGHYAWYADTGRYEISHRQPSGSCQDGDSL</sequence>
<proteinExistence type="predicted"/>
<dbReference type="Gene3D" id="1.10.600.10">
    <property type="entry name" value="Farnesyl Diphosphate Synthase"/>
    <property type="match status" value="1"/>
</dbReference>